<organism evidence="9 10">
    <name type="scientific">Ignelater luminosus</name>
    <name type="common">Cucubano</name>
    <name type="synonym">Pyrophorus luminosus</name>
    <dbReference type="NCBI Taxonomy" id="2038154"/>
    <lineage>
        <taxon>Eukaryota</taxon>
        <taxon>Metazoa</taxon>
        <taxon>Ecdysozoa</taxon>
        <taxon>Arthropoda</taxon>
        <taxon>Hexapoda</taxon>
        <taxon>Insecta</taxon>
        <taxon>Pterygota</taxon>
        <taxon>Neoptera</taxon>
        <taxon>Endopterygota</taxon>
        <taxon>Coleoptera</taxon>
        <taxon>Polyphaga</taxon>
        <taxon>Elateriformia</taxon>
        <taxon>Elateroidea</taxon>
        <taxon>Elateridae</taxon>
        <taxon>Agrypninae</taxon>
        <taxon>Pyrophorini</taxon>
        <taxon>Ignelater</taxon>
    </lineage>
</organism>
<evidence type="ECO:0000256" key="5">
    <source>
        <dbReference type="ARBA" id="ARBA00023242"/>
    </source>
</evidence>
<name>A0A8K0GJF7_IGNLU</name>
<dbReference type="GO" id="GO:0046983">
    <property type="term" value="F:protein dimerization activity"/>
    <property type="evidence" value="ECO:0007669"/>
    <property type="project" value="InterPro"/>
</dbReference>
<keyword evidence="4" id="KW-0804">Transcription</keyword>
<dbReference type="OrthoDB" id="6022628at2759"/>
<feature type="region of interest" description="Disordered" evidence="7">
    <location>
        <begin position="109"/>
        <end position="130"/>
    </location>
</feature>
<dbReference type="SUPFAM" id="SSF47459">
    <property type="entry name" value="HLH, helix-loop-helix DNA-binding domain"/>
    <property type="match status" value="1"/>
</dbReference>
<reference evidence="9" key="1">
    <citation type="submission" date="2019-08" db="EMBL/GenBank/DDBJ databases">
        <title>The genome of the North American firefly Photinus pyralis.</title>
        <authorList>
            <consortium name="Photinus pyralis genome working group"/>
            <person name="Fallon T.R."/>
            <person name="Sander Lower S.E."/>
            <person name="Weng J.-K."/>
        </authorList>
    </citation>
    <scope>NUCLEOTIDE SEQUENCE</scope>
    <source>
        <strain evidence="9">TRF0915ILg1</strain>
        <tissue evidence="9">Whole body</tissue>
    </source>
</reference>
<evidence type="ECO:0000256" key="6">
    <source>
        <dbReference type="SAM" id="Coils"/>
    </source>
</evidence>
<dbReference type="Pfam" id="PF00010">
    <property type="entry name" value="HLH"/>
    <property type="match status" value="1"/>
</dbReference>
<accession>A0A8K0GJF7</accession>
<keyword evidence="2" id="KW-0805">Transcription regulation</keyword>
<dbReference type="FunFam" id="4.10.280.10:FF:000094">
    <property type="entry name" value="Blast:Carbohydrate-responsive element-binding protein"/>
    <property type="match status" value="1"/>
</dbReference>
<gene>
    <name evidence="9" type="ORF">ILUMI_03980</name>
</gene>
<dbReference type="SMART" id="SM00353">
    <property type="entry name" value="HLH"/>
    <property type="match status" value="1"/>
</dbReference>
<evidence type="ECO:0000313" key="9">
    <source>
        <dbReference type="EMBL" id="KAF2902204.1"/>
    </source>
</evidence>
<dbReference type="InterPro" id="IPR052207">
    <property type="entry name" value="Max-like/E-box_TFs"/>
</dbReference>
<keyword evidence="6" id="KW-0175">Coiled coil</keyword>
<keyword evidence="5" id="KW-0539">Nucleus</keyword>
<evidence type="ECO:0000256" key="4">
    <source>
        <dbReference type="ARBA" id="ARBA00023163"/>
    </source>
</evidence>
<dbReference type="AlphaFoldDB" id="A0A8K0GJF7"/>
<feature type="compositionally biased region" description="Basic and acidic residues" evidence="7">
    <location>
        <begin position="260"/>
        <end position="269"/>
    </location>
</feature>
<evidence type="ECO:0000256" key="3">
    <source>
        <dbReference type="ARBA" id="ARBA00023125"/>
    </source>
</evidence>
<dbReference type="PANTHER" id="PTHR15741:SF37">
    <property type="entry name" value="LD38259P"/>
    <property type="match status" value="1"/>
</dbReference>
<evidence type="ECO:0000256" key="7">
    <source>
        <dbReference type="SAM" id="MobiDB-lite"/>
    </source>
</evidence>
<evidence type="ECO:0000256" key="1">
    <source>
        <dbReference type="ARBA" id="ARBA00004123"/>
    </source>
</evidence>
<feature type="region of interest" description="Disordered" evidence="7">
    <location>
        <begin position="228"/>
        <end position="269"/>
    </location>
</feature>
<sequence length="474" mass="52563">MSSTSTTDTMYPNYNLPDICAVENRLQLPTQPQTFKLPQSSDSNRQVSQGYKFTAPTNVAPNVKFTSQTSNNYKASSRPHLSSQASALPVNAVLDNTMQKEIKTENRIRPTHRSNRQRSISMSREPVKRPPLLSAISDPALVTPANSVLLTQLLTNSTQTNVYAQSQNLGAVGPSPEQSSNSIRIKEESTQISVVPQPQAGPATLIITTPVAMNPSQSSISDPLLLTSLGASNSSSPSSSQGVGSSPTSPQGALGSPTRDFSHKDQRRVGHIHAEQKRRYNIKNGFDVLHSLIPHLNQNPNAKLSKAALLQKGAEYIRQLQHDRDQLKDEMTNLRQQIEALNTSISNCQSLLPATGAPVSRRRDSKMQEMFDEYVKKRTMEDWKFWIFSLFIRPLLISFNNFVSTSSLEDLYRSTLHWVEQHCTLVDLRPVVLNSLRYLCTKTDILSEPEKLPEEARQAVVSSSNSSNQNLALT</sequence>
<dbReference type="InterPro" id="IPR036638">
    <property type="entry name" value="HLH_DNA-bd_sf"/>
</dbReference>
<dbReference type="PROSITE" id="PS50888">
    <property type="entry name" value="BHLH"/>
    <property type="match status" value="1"/>
</dbReference>
<keyword evidence="10" id="KW-1185">Reference proteome</keyword>
<dbReference type="EMBL" id="VTPC01001370">
    <property type="protein sequence ID" value="KAF2902204.1"/>
    <property type="molecule type" value="Genomic_DNA"/>
</dbReference>
<feature type="compositionally biased region" description="Low complexity" evidence="7">
    <location>
        <begin position="228"/>
        <end position="252"/>
    </location>
</feature>
<dbReference type="InterPro" id="IPR011598">
    <property type="entry name" value="bHLH_dom"/>
</dbReference>
<dbReference type="Gene3D" id="4.10.280.10">
    <property type="entry name" value="Helix-loop-helix DNA-binding domain"/>
    <property type="match status" value="1"/>
</dbReference>
<keyword evidence="3" id="KW-0238">DNA-binding</keyword>
<comment type="subcellular location">
    <subcellularLocation>
        <location evidence="1">Nucleus</location>
    </subcellularLocation>
</comment>
<evidence type="ECO:0000256" key="2">
    <source>
        <dbReference type="ARBA" id="ARBA00023015"/>
    </source>
</evidence>
<dbReference type="GO" id="GO:0000978">
    <property type="term" value="F:RNA polymerase II cis-regulatory region sequence-specific DNA binding"/>
    <property type="evidence" value="ECO:0007669"/>
    <property type="project" value="TreeGrafter"/>
</dbReference>
<comment type="caution">
    <text evidence="9">The sequence shown here is derived from an EMBL/GenBank/DDBJ whole genome shotgun (WGS) entry which is preliminary data.</text>
</comment>
<feature type="domain" description="BHLH" evidence="8">
    <location>
        <begin position="266"/>
        <end position="320"/>
    </location>
</feature>
<evidence type="ECO:0000313" key="10">
    <source>
        <dbReference type="Proteomes" id="UP000801492"/>
    </source>
</evidence>
<feature type="coiled-coil region" evidence="6">
    <location>
        <begin position="310"/>
        <end position="351"/>
    </location>
</feature>
<dbReference type="PANTHER" id="PTHR15741">
    <property type="entry name" value="BASIC HELIX-LOOP-HELIX ZIP TRANSCRIPTION FACTOR"/>
    <property type="match status" value="1"/>
</dbReference>
<evidence type="ECO:0000259" key="8">
    <source>
        <dbReference type="PROSITE" id="PS50888"/>
    </source>
</evidence>
<protein>
    <recommendedName>
        <fullName evidence="8">BHLH domain-containing protein</fullName>
    </recommendedName>
</protein>
<dbReference type="CDD" id="cd11405">
    <property type="entry name" value="bHLHzip_MLXIP_like"/>
    <property type="match status" value="1"/>
</dbReference>
<dbReference type="GO" id="GO:0000981">
    <property type="term" value="F:DNA-binding transcription factor activity, RNA polymerase II-specific"/>
    <property type="evidence" value="ECO:0007669"/>
    <property type="project" value="TreeGrafter"/>
</dbReference>
<dbReference type="GO" id="GO:0005634">
    <property type="term" value="C:nucleus"/>
    <property type="evidence" value="ECO:0007669"/>
    <property type="project" value="UniProtKB-SubCell"/>
</dbReference>
<dbReference type="Proteomes" id="UP000801492">
    <property type="component" value="Unassembled WGS sequence"/>
</dbReference>
<proteinExistence type="predicted"/>